<accession>L0EFM3</accession>
<proteinExistence type="predicted"/>
<dbReference type="KEGG" id="tco:Theco_1814"/>
<evidence type="ECO:0000313" key="2">
    <source>
        <dbReference type="EMBL" id="AGA57945.1"/>
    </source>
</evidence>
<dbReference type="EMBL" id="CP003255">
    <property type="protein sequence ID" value="AGA57945.1"/>
    <property type="molecule type" value="Genomic_DNA"/>
</dbReference>
<dbReference type="InterPro" id="IPR011990">
    <property type="entry name" value="TPR-like_helical_dom_sf"/>
</dbReference>
<dbReference type="STRING" id="717605.Theco_1814"/>
<feature type="repeat" description="TPR" evidence="1">
    <location>
        <begin position="125"/>
        <end position="158"/>
    </location>
</feature>
<dbReference type="HOGENOM" id="CLU_1228903_0_0_9"/>
<dbReference type="AlphaFoldDB" id="L0EFM3"/>
<dbReference type="Proteomes" id="UP000010795">
    <property type="component" value="Chromosome"/>
</dbReference>
<dbReference type="Pfam" id="PF13181">
    <property type="entry name" value="TPR_8"/>
    <property type="match status" value="1"/>
</dbReference>
<organism evidence="2 3">
    <name type="scientific">Thermobacillus composti (strain DSM 18247 / JCM 13945 / KWC4)</name>
    <dbReference type="NCBI Taxonomy" id="717605"/>
    <lineage>
        <taxon>Bacteria</taxon>
        <taxon>Bacillati</taxon>
        <taxon>Bacillota</taxon>
        <taxon>Bacilli</taxon>
        <taxon>Bacillales</taxon>
        <taxon>Paenibacillaceae</taxon>
        <taxon>Thermobacillus</taxon>
    </lineage>
</organism>
<gene>
    <name evidence="2" type="ordered locus">Theco_1814</name>
</gene>
<name>L0EFM3_THECK</name>
<keyword evidence="3" id="KW-1185">Reference proteome</keyword>
<dbReference type="Gene3D" id="1.25.40.10">
    <property type="entry name" value="Tetratricopeptide repeat domain"/>
    <property type="match status" value="1"/>
</dbReference>
<feature type="repeat" description="TPR" evidence="1">
    <location>
        <begin position="196"/>
        <end position="229"/>
    </location>
</feature>
<dbReference type="eggNOG" id="COG0457">
    <property type="taxonomic scope" value="Bacteria"/>
</dbReference>
<sequence length="258" mass="27971">MVRQWFKVMNDMLDEMLTRYPAADAAQRGLIEAQLRKIQDMSDMIVDGWLRVEEKLARLREMTSPGEPDGSKHSLAAAAPAHGEIGHAAPAASTEAAAGQGLGTAELFPPASAETGTPQAAREEAERHLTAGQGYYDLAMYKDAAASFSRAVELCPESLAARMFLAISYMHLREWENAERHFLFIVRTASQPKLKALGLNALGCIQAVTANLEQAVQYFKQACEADPAFTGAARNLANCRSNAGPLTLYFGNSEFGCT</sequence>
<dbReference type="OrthoDB" id="2370959at2"/>
<keyword evidence="1" id="KW-0802">TPR repeat</keyword>
<dbReference type="RefSeq" id="WP_015254696.1">
    <property type="nucleotide sequence ID" value="NC_019897.1"/>
</dbReference>
<dbReference type="SUPFAM" id="SSF48452">
    <property type="entry name" value="TPR-like"/>
    <property type="match status" value="1"/>
</dbReference>
<dbReference type="InterPro" id="IPR019734">
    <property type="entry name" value="TPR_rpt"/>
</dbReference>
<dbReference type="SMART" id="SM00028">
    <property type="entry name" value="TPR"/>
    <property type="match status" value="3"/>
</dbReference>
<evidence type="ECO:0000256" key="1">
    <source>
        <dbReference type="PROSITE-ProRule" id="PRU00339"/>
    </source>
</evidence>
<dbReference type="PROSITE" id="PS50005">
    <property type="entry name" value="TPR"/>
    <property type="match status" value="2"/>
</dbReference>
<protein>
    <submittedName>
        <fullName evidence="2">Uncharacterized protein</fullName>
    </submittedName>
</protein>
<evidence type="ECO:0000313" key="3">
    <source>
        <dbReference type="Proteomes" id="UP000010795"/>
    </source>
</evidence>
<reference evidence="3" key="1">
    <citation type="submission" date="2012-01" db="EMBL/GenBank/DDBJ databases">
        <title>Complete sequence of chromosome of Thermobacillus composti KWC4.</title>
        <authorList>
            <person name="Lucas S."/>
            <person name="Han J."/>
            <person name="Lapidus A."/>
            <person name="Cheng J.-F."/>
            <person name="Goodwin L."/>
            <person name="Pitluck S."/>
            <person name="Peters L."/>
            <person name="Ovchinnikova G."/>
            <person name="Teshima H."/>
            <person name="Detter J.C."/>
            <person name="Han C."/>
            <person name="Tapia R."/>
            <person name="Land M."/>
            <person name="Hauser L."/>
            <person name="Kyrpides N."/>
            <person name="Ivanova N."/>
            <person name="Pagani I."/>
            <person name="Anderson I."/>
            <person name="Woyke T."/>
        </authorList>
    </citation>
    <scope>NUCLEOTIDE SEQUENCE [LARGE SCALE GENOMIC DNA]</scope>
    <source>
        <strain evidence="3">DSM 18247 / JCM 13945 / KWC4</strain>
    </source>
</reference>